<dbReference type="PATRIC" id="fig|999422.3.peg.2345"/>
<dbReference type="STRING" id="999422.HMPREF9944_02318"/>
<dbReference type="OrthoDB" id="1080983at2"/>
<dbReference type="RefSeq" id="WP_008566326.1">
    <property type="nucleotide sequence ID" value="NZ_JH594509.1"/>
</dbReference>
<proteinExistence type="predicted"/>
<evidence type="ECO:0000313" key="2">
    <source>
        <dbReference type="Proteomes" id="UP000003167"/>
    </source>
</evidence>
<sequence length="248" mass="28317">MSKKVNSYKAMAALVRGFFEAFANGIIDSLITENNFETKNDPRHIKQAMLKHYEEISSHFLDILFPALARLNYADDGKMQTKLQETFQNKQPDMTEYLRFACKTDRLYEAMVTEYKRNFNMLLQGRFTTIPEHFEAYSRGVQLSVVDEPMAVCIMVRVLLKAYAAGIKASKTKKSTFNQVTVYRLLLLNIQLLLNDGPFKSSSEDLMALFKEACGTENNLNVLFNSLDDIYKELAEEDGIIASNDQAN</sequence>
<accession>H1HPZ3</accession>
<dbReference type="EMBL" id="AGEK01000037">
    <property type="protein sequence ID" value="EHO67217.1"/>
    <property type="molecule type" value="Genomic_DNA"/>
</dbReference>
<dbReference type="HOGENOM" id="CLU_097914_0_0_10"/>
<evidence type="ECO:0000313" key="1">
    <source>
        <dbReference type="EMBL" id="EHO67217.1"/>
    </source>
</evidence>
<comment type="caution">
    <text evidence="1">The sequence shown here is derived from an EMBL/GenBank/DDBJ whole genome shotgun (WGS) entry which is preliminary data.</text>
</comment>
<dbReference type="Proteomes" id="UP000003167">
    <property type="component" value="Unassembled WGS sequence"/>
</dbReference>
<dbReference type="AlphaFoldDB" id="H1HPZ3"/>
<gene>
    <name evidence="1" type="ORF">HMPREF9944_02318</name>
</gene>
<organism evidence="1 2">
    <name type="scientific">Segatella maculosa OT 289</name>
    <dbReference type="NCBI Taxonomy" id="999422"/>
    <lineage>
        <taxon>Bacteria</taxon>
        <taxon>Pseudomonadati</taxon>
        <taxon>Bacteroidota</taxon>
        <taxon>Bacteroidia</taxon>
        <taxon>Bacteroidales</taxon>
        <taxon>Prevotellaceae</taxon>
        <taxon>Segatella</taxon>
    </lineage>
</organism>
<protein>
    <submittedName>
        <fullName evidence="1">Uncharacterized protein</fullName>
    </submittedName>
</protein>
<keyword evidence="2" id="KW-1185">Reference proteome</keyword>
<reference evidence="1 2" key="1">
    <citation type="submission" date="2011-12" db="EMBL/GenBank/DDBJ databases">
        <title>The Genome Sequence of Prevotella maculosa OT 289.</title>
        <authorList>
            <consortium name="The Broad Institute Genome Sequencing Platform"/>
            <person name="Earl A."/>
            <person name="Ward D."/>
            <person name="Feldgarden M."/>
            <person name="Gevers D."/>
            <person name="Izard J."/>
            <person name="Blanton J.M."/>
            <person name="Mathney J."/>
            <person name="Tanner A.C."/>
            <person name="Dewhirst F.E."/>
            <person name="Young S.K."/>
            <person name="Zeng Q."/>
            <person name="Gargeya S."/>
            <person name="Fitzgerald M."/>
            <person name="Haas B."/>
            <person name="Abouelleil A."/>
            <person name="Alvarado L."/>
            <person name="Arachchi H.M."/>
            <person name="Berlin A."/>
            <person name="Chapman S.B."/>
            <person name="Gearin G."/>
            <person name="Goldberg J."/>
            <person name="Griggs A."/>
            <person name="Gujja S."/>
            <person name="Hansen M."/>
            <person name="Heiman D."/>
            <person name="Howarth C."/>
            <person name="Larimer J."/>
            <person name="Lui A."/>
            <person name="MacDonald P.J.P."/>
            <person name="McCowen C."/>
            <person name="Montmayeur A."/>
            <person name="Murphy C."/>
            <person name="Neiman D."/>
            <person name="Pearson M."/>
            <person name="Priest M."/>
            <person name="Roberts A."/>
            <person name="Saif S."/>
            <person name="Shea T."/>
            <person name="Sisk P."/>
            <person name="Stolte C."/>
            <person name="Sykes S."/>
            <person name="Wortman J."/>
            <person name="Nusbaum C."/>
            <person name="Birren B."/>
        </authorList>
    </citation>
    <scope>NUCLEOTIDE SEQUENCE [LARGE SCALE GENOMIC DNA]</scope>
    <source>
        <strain evidence="1 2">OT 289</strain>
    </source>
</reference>
<name>H1HPZ3_9BACT</name>